<feature type="domain" description="N-(5'phosphoribosyl) anthranilate isomerase (PRAI)" evidence="8">
    <location>
        <begin position="68"/>
        <end position="267"/>
    </location>
</feature>
<dbReference type="UniPathway" id="UPA00035">
    <property type="reaction ID" value="UER00042"/>
</dbReference>
<evidence type="ECO:0000313" key="10">
    <source>
        <dbReference type="Proteomes" id="UP000283530"/>
    </source>
</evidence>
<evidence type="ECO:0000256" key="2">
    <source>
        <dbReference type="ARBA" id="ARBA00007571"/>
    </source>
</evidence>
<keyword evidence="10" id="KW-1185">Reference proteome</keyword>
<dbReference type="STRING" id="337451.A0A3S3P0G1"/>
<comment type="caution">
    <text evidence="9">The sequence shown here is derived from an EMBL/GenBank/DDBJ whole genome shotgun (WGS) entry which is preliminary data.</text>
</comment>
<dbReference type="FunFam" id="3.20.20.70:FF:000075">
    <property type="entry name" value="Tryptophan biosynthesis protein TRP1"/>
    <property type="match status" value="1"/>
</dbReference>
<organism evidence="9 10">
    <name type="scientific">Cinnamomum micranthum f. kanehirae</name>
    <dbReference type="NCBI Taxonomy" id="337451"/>
    <lineage>
        <taxon>Eukaryota</taxon>
        <taxon>Viridiplantae</taxon>
        <taxon>Streptophyta</taxon>
        <taxon>Embryophyta</taxon>
        <taxon>Tracheophyta</taxon>
        <taxon>Spermatophyta</taxon>
        <taxon>Magnoliopsida</taxon>
        <taxon>Magnoliidae</taxon>
        <taxon>Laurales</taxon>
        <taxon>Lauraceae</taxon>
        <taxon>Cinnamomum</taxon>
    </lineage>
</organism>
<comment type="similarity">
    <text evidence="2">Belongs to the TrpF family.</text>
</comment>
<reference evidence="9 10" key="1">
    <citation type="journal article" date="2019" name="Nat. Plants">
        <title>Stout camphor tree genome fills gaps in understanding of flowering plant genome evolution.</title>
        <authorList>
            <person name="Chaw S.M."/>
            <person name="Liu Y.C."/>
            <person name="Wu Y.W."/>
            <person name="Wang H.Y."/>
            <person name="Lin C.I."/>
            <person name="Wu C.S."/>
            <person name="Ke H.M."/>
            <person name="Chang L.Y."/>
            <person name="Hsu C.Y."/>
            <person name="Yang H.T."/>
            <person name="Sudianto E."/>
            <person name="Hsu M.H."/>
            <person name="Wu K.P."/>
            <person name="Wang L.N."/>
            <person name="Leebens-Mack J.H."/>
            <person name="Tsai I.J."/>
        </authorList>
    </citation>
    <scope>NUCLEOTIDE SEQUENCE [LARGE SCALE GENOMIC DNA]</scope>
    <source>
        <strain evidence="10">cv. Chaw 1501</strain>
        <tissue evidence="9">Young leaves</tissue>
    </source>
</reference>
<evidence type="ECO:0000259" key="8">
    <source>
        <dbReference type="Pfam" id="PF00697"/>
    </source>
</evidence>
<dbReference type="InterPro" id="IPR001240">
    <property type="entry name" value="PRAI_dom"/>
</dbReference>
<dbReference type="Gene3D" id="3.20.20.70">
    <property type="entry name" value="Aldolase class I"/>
    <property type="match status" value="1"/>
</dbReference>
<keyword evidence="5" id="KW-0822">Tryptophan biosynthesis</keyword>
<dbReference type="AlphaFoldDB" id="A0A3S3P0G1"/>
<dbReference type="InterPro" id="IPR013785">
    <property type="entry name" value="Aldolase_TIM"/>
</dbReference>
<evidence type="ECO:0000313" key="9">
    <source>
        <dbReference type="EMBL" id="RWR78814.1"/>
    </source>
</evidence>
<dbReference type="CDD" id="cd00405">
    <property type="entry name" value="PRAI"/>
    <property type="match status" value="1"/>
</dbReference>
<dbReference type="OrthoDB" id="524799at2759"/>
<evidence type="ECO:0000256" key="3">
    <source>
        <dbReference type="ARBA" id="ARBA00012572"/>
    </source>
</evidence>
<dbReference type="PANTHER" id="PTHR42894:SF1">
    <property type="entry name" value="N-(5'-PHOSPHORIBOSYL)ANTHRANILATE ISOMERASE"/>
    <property type="match status" value="1"/>
</dbReference>
<dbReference type="InterPro" id="IPR011060">
    <property type="entry name" value="RibuloseP-bd_barrel"/>
</dbReference>
<dbReference type="GO" id="GO:0000162">
    <property type="term" value="P:L-tryptophan biosynthetic process"/>
    <property type="evidence" value="ECO:0007669"/>
    <property type="project" value="UniProtKB-UniPathway"/>
</dbReference>
<dbReference type="HAMAP" id="MF_00135">
    <property type="entry name" value="PRAI"/>
    <property type="match status" value="1"/>
</dbReference>
<evidence type="ECO:0000256" key="5">
    <source>
        <dbReference type="ARBA" id="ARBA00022822"/>
    </source>
</evidence>
<dbReference type="PANTHER" id="PTHR42894">
    <property type="entry name" value="N-(5'-PHOSPHORIBOSYL)ANTHRANILATE ISOMERASE"/>
    <property type="match status" value="1"/>
</dbReference>
<proteinExistence type="inferred from homology"/>
<name>A0A3S3P0G1_9MAGN</name>
<evidence type="ECO:0000256" key="1">
    <source>
        <dbReference type="ARBA" id="ARBA00004664"/>
    </source>
</evidence>
<keyword evidence="4" id="KW-0028">Amino-acid biosynthesis</keyword>
<dbReference type="SUPFAM" id="SSF51366">
    <property type="entry name" value="Ribulose-phoshate binding barrel"/>
    <property type="match status" value="1"/>
</dbReference>
<accession>A0A3S3P0G1</accession>
<keyword evidence="7 9" id="KW-0413">Isomerase</keyword>
<evidence type="ECO:0000256" key="4">
    <source>
        <dbReference type="ARBA" id="ARBA00022605"/>
    </source>
</evidence>
<dbReference type="Proteomes" id="UP000283530">
    <property type="component" value="Unassembled WGS sequence"/>
</dbReference>
<dbReference type="GO" id="GO:0004640">
    <property type="term" value="F:phosphoribosylanthranilate isomerase activity"/>
    <property type="evidence" value="ECO:0007669"/>
    <property type="project" value="UniProtKB-EC"/>
</dbReference>
<protein>
    <recommendedName>
        <fullName evidence="3">phosphoribosylanthranilate isomerase</fullName>
        <ecNumber evidence="3">5.3.1.24</ecNumber>
    </recommendedName>
</protein>
<dbReference type="EMBL" id="QPKB01000003">
    <property type="protein sequence ID" value="RWR78814.1"/>
    <property type="molecule type" value="Genomic_DNA"/>
</dbReference>
<sequence>MLTVTGLVGGHQCLVHVNGYRRHNTGFHVGRQLFSRNRLHLNSVSCMVPQSVESVSSQEDPKRIPPLVKMCGITSARDAAMAAQTGANFIGMIIWPNSRRSVSLSVAKEISKVAREHGAQPVGVFVDDDVNTILKASDASDLEFVQLHGNGSRAGLVALQQWNQIIYVLHADESGKLLNQITDEESSLADWLLVDSATGGSGKGFDWGRFKLPPIKSKYGWLLAGGLNCENVCDAIATLRPQGVDVSSGICGDNGLQKDPLKISTFMSKVKSVKY</sequence>
<keyword evidence="6" id="KW-0057">Aromatic amino acid biosynthesis</keyword>
<evidence type="ECO:0000256" key="6">
    <source>
        <dbReference type="ARBA" id="ARBA00023141"/>
    </source>
</evidence>
<dbReference type="Pfam" id="PF00697">
    <property type="entry name" value="PRAI"/>
    <property type="match status" value="1"/>
</dbReference>
<dbReference type="EC" id="5.3.1.24" evidence="3"/>
<gene>
    <name evidence="9" type="ORF">CKAN_00736200</name>
</gene>
<evidence type="ECO:0000256" key="7">
    <source>
        <dbReference type="ARBA" id="ARBA00023235"/>
    </source>
</evidence>
<dbReference type="InterPro" id="IPR044643">
    <property type="entry name" value="TrpF_fam"/>
</dbReference>
<comment type="pathway">
    <text evidence="1">Amino-acid biosynthesis; L-tryptophan biosynthesis; L-tryptophan from chorismate: step 3/5.</text>
</comment>